<keyword evidence="3" id="KW-1185">Reference proteome</keyword>
<dbReference type="EMBL" id="JACIGE010000002">
    <property type="protein sequence ID" value="MBB4246614.1"/>
    <property type="molecule type" value="Genomic_DNA"/>
</dbReference>
<accession>A0A840FXT3</accession>
<name>A0A840FXT3_RHOTE</name>
<proteinExistence type="predicted"/>
<evidence type="ECO:0000313" key="3">
    <source>
        <dbReference type="Proteomes" id="UP000587070"/>
    </source>
</evidence>
<evidence type="ECO:0000313" key="2">
    <source>
        <dbReference type="EMBL" id="MBB4246614.1"/>
    </source>
</evidence>
<protein>
    <submittedName>
        <fullName evidence="2">Uncharacterized protein</fullName>
    </submittedName>
</protein>
<dbReference type="Proteomes" id="UP000587070">
    <property type="component" value="Unassembled WGS sequence"/>
</dbReference>
<feature type="region of interest" description="Disordered" evidence="1">
    <location>
        <begin position="29"/>
        <end position="88"/>
    </location>
</feature>
<sequence>MLLLLFLLILLLAVAWGLADYQLNARIDSATPPAPPAVVRSGQATLAPNPPVITPRDGEGSTGDQAGSDATGTTESADPAPDAEGRAR</sequence>
<reference evidence="2 3" key="1">
    <citation type="submission" date="2020-08" db="EMBL/GenBank/DDBJ databases">
        <title>Genome sequencing of Purple Non-Sulfur Bacteria from various extreme environments.</title>
        <authorList>
            <person name="Mayer M."/>
        </authorList>
    </citation>
    <scope>NUCLEOTIDE SEQUENCE [LARGE SCALE GENOMIC DNA]</scope>
    <source>
        <strain evidence="2 3">2761</strain>
    </source>
</reference>
<dbReference type="AlphaFoldDB" id="A0A840FXT3"/>
<organism evidence="2 3">
    <name type="scientific">Rhodocyclus tenuis</name>
    <name type="common">Rhodospirillum tenue</name>
    <dbReference type="NCBI Taxonomy" id="1066"/>
    <lineage>
        <taxon>Bacteria</taxon>
        <taxon>Pseudomonadati</taxon>
        <taxon>Pseudomonadota</taxon>
        <taxon>Betaproteobacteria</taxon>
        <taxon>Rhodocyclales</taxon>
        <taxon>Rhodocyclaceae</taxon>
        <taxon>Rhodocyclus</taxon>
    </lineage>
</organism>
<comment type="caution">
    <text evidence="2">The sequence shown here is derived from an EMBL/GenBank/DDBJ whole genome shotgun (WGS) entry which is preliminary data.</text>
</comment>
<dbReference type="RefSeq" id="WP_153114668.1">
    <property type="nucleotide sequence ID" value="NZ_JACIGE010000002.1"/>
</dbReference>
<feature type="compositionally biased region" description="Polar residues" evidence="1">
    <location>
        <begin position="62"/>
        <end position="76"/>
    </location>
</feature>
<evidence type="ECO:0000256" key="1">
    <source>
        <dbReference type="SAM" id="MobiDB-lite"/>
    </source>
</evidence>
<gene>
    <name evidence="2" type="ORF">GGD90_000971</name>
</gene>